<organism evidence="1">
    <name type="scientific">Arundo donax</name>
    <name type="common">Giant reed</name>
    <name type="synonym">Donax arundinaceus</name>
    <dbReference type="NCBI Taxonomy" id="35708"/>
    <lineage>
        <taxon>Eukaryota</taxon>
        <taxon>Viridiplantae</taxon>
        <taxon>Streptophyta</taxon>
        <taxon>Embryophyta</taxon>
        <taxon>Tracheophyta</taxon>
        <taxon>Spermatophyta</taxon>
        <taxon>Magnoliopsida</taxon>
        <taxon>Liliopsida</taxon>
        <taxon>Poales</taxon>
        <taxon>Poaceae</taxon>
        <taxon>PACMAD clade</taxon>
        <taxon>Arundinoideae</taxon>
        <taxon>Arundineae</taxon>
        <taxon>Arundo</taxon>
    </lineage>
</organism>
<reference evidence="1" key="1">
    <citation type="submission" date="2014-09" db="EMBL/GenBank/DDBJ databases">
        <authorList>
            <person name="Magalhaes I.L.F."/>
            <person name="Oliveira U."/>
            <person name="Santos F.R."/>
            <person name="Vidigal T.H.D.A."/>
            <person name="Brescovit A.D."/>
            <person name="Santos A.J."/>
        </authorList>
    </citation>
    <scope>NUCLEOTIDE SEQUENCE</scope>
    <source>
        <tissue evidence="1">Shoot tissue taken approximately 20 cm above the soil surface</tissue>
    </source>
</reference>
<reference evidence="1" key="2">
    <citation type="journal article" date="2015" name="Data Brief">
        <title>Shoot transcriptome of the giant reed, Arundo donax.</title>
        <authorList>
            <person name="Barrero R.A."/>
            <person name="Guerrero F.D."/>
            <person name="Moolhuijzen P."/>
            <person name="Goolsby J.A."/>
            <person name="Tidwell J."/>
            <person name="Bellgard S.E."/>
            <person name="Bellgard M.I."/>
        </authorList>
    </citation>
    <scope>NUCLEOTIDE SEQUENCE</scope>
    <source>
        <tissue evidence="1">Shoot tissue taken approximately 20 cm above the soil surface</tissue>
    </source>
</reference>
<name>A0A0A9H0B1_ARUDO</name>
<dbReference type="EMBL" id="GBRH01169615">
    <property type="protein sequence ID" value="JAE28281.1"/>
    <property type="molecule type" value="Transcribed_RNA"/>
</dbReference>
<sequence length="32" mass="3606">MQRPFAYLTSPLPCWSLYSSAPPPPNTPRMQA</sequence>
<accession>A0A0A9H0B1</accession>
<protein>
    <submittedName>
        <fullName evidence="1">Uncharacterized protein</fullName>
    </submittedName>
</protein>
<proteinExistence type="predicted"/>
<dbReference type="AlphaFoldDB" id="A0A0A9H0B1"/>
<evidence type="ECO:0000313" key="1">
    <source>
        <dbReference type="EMBL" id="JAE28281.1"/>
    </source>
</evidence>